<sequence length="313" mass="35076">MFLASTSKPIDEILKNAVEKIEAQNANLAVFTARQFRYSLRQSIVELTIKEPRQFNVLEEFIIRAAIEFEPPPTADELASVLGLDAVFVKSTISTLQTLQTLAVTTPITVTTEGRLFYEKGTVPKPPYTIQIYAISDSLAETITFQSETLDDVTINLPDLGKFVNIDHNIHKISTFSLEEIQQMLQDSGLAIHVPEAGKMITDFRVLAASKIIWKPISLFVIFNALEDKFIIQISSGKQILEAATNKIESLIKESKLSLETLCGLSDEAIKIKREEFLKKFQNQDLLETAILPQITPQNPEKKSPKTQKIDPN</sequence>
<evidence type="ECO:0000313" key="2">
    <source>
        <dbReference type="Proteomes" id="UP000640531"/>
    </source>
</evidence>
<dbReference type="Proteomes" id="UP000640531">
    <property type="component" value="Unassembled WGS sequence"/>
</dbReference>
<proteinExistence type="predicted"/>
<gene>
    <name evidence="1" type="ORF">H6G59_02890</name>
</gene>
<accession>A0ABR8FB77</accession>
<keyword evidence="2" id="KW-1185">Reference proteome</keyword>
<reference evidence="1 2" key="1">
    <citation type="journal article" date="2020" name="ISME J.">
        <title>Comparative genomics reveals insights into cyanobacterial evolution and habitat adaptation.</title>
        <authorList>
            <person name="Chen M.Y."/>
            <person name="Teng W.K."/>
            <person name="Zhao L."/>
            <person name="Hu C.X."/>
            <person name="Zhou Y.K."/>
            <person name="Han B.P."/>
            <person name="Song L.R."/>
            <person name="Shu W.S."/>
        </authorList>
    </citation>
    <scope>NUCLEOTIDE SEQUENCE [LARGE SCALE GENOMIC DNA]</scope>
    <source>
        <strain evidence="1 2">FACHB-196</strain>
    </source>
</reference>
<evidence type="ECO:0000313" key="1">
    <source>
        <dbReference type="EMBL" id="MBD2566856.1"/>
    </source>
</evidence>
<dbReference type="RefSeq" id="WP_190711671.1">
    <property type="nucleotide sequence ID" value="NZ_JACJST010000002.1"/>
</dbReference>
<organism evidence="1 2">
    <name type="scientific">Anabaena lutea FACHB-196</name>
    <dbReference type="NCBI Taxonomy" id="2692881"/>
    <lineage>
        <taxon>Bacteria</taxon>
        <taxon>Bacillati</taxon>
        <taxon>Cyanobacteriota</taxon>
        <taxon>Cyanophyceae</taxon>
        <taxon>Nostocales</taxon>
        <taxon>Nostocaceae</taxon>
        <taxon>Anabaena</taxon>
    </lineage>
</organism>
<protein>
    <submittedName>
        <fullName evidence="1">Uncharacterized protein</fullName>
    </submittedName>
</protein>
<comment type="caution">
    <text evidence="1">The sequence shown here is derived from an EMBL/GenBank/DDBJ whole genome shotgun (WGS) entry which is preliminary data.</text>
</comment>
<dbReference type="EMBL" id="JACJST010000002">
    <property type="protein sequence ID" value="MBD2566856.1"/>
    <property type="molecule type" value="Genomic_DNA"/>
</dbReference>
<name>A0ABR8FB77_9NOST</name>